<organism evidence="2 3">
    <name type="scientific">Brassica carinata</name>
    <name type="common">Ethiopian mustard</name>
    <name type="synonym">Abyssinian cabbage</name>
    <dbReference type="NCBI Taxonomy" id="52824"/>
    <lineage>
        <taxon>Eukaryota</taxon>
        <taxon>Viridiplantae</taxon>
        <taxon>Streptophyta</taxon>
        <taxon>Embryophyta</taxon>
        <taxon>Tracheophyta</taxon>
        <taxon>Spermatophyta</taxon>
        <taxon>Magnoliopsida</taxon>
        <taxon>eudicotyledons</taxon>
        <taxon>Gunneridae</taxon>
        <taxon>Pentapetalae</taxon>
        <taxon>rosids</taxon>
        <taxon>malvids</taxon>
        <taxon>Brassicales</taxon>
        <taxon>Brassicaceae</taxon>
        <taxon>Brassiceae</taxon>
        <taxon>Brassica</taxon>
    </lineage>
</organism>
<name>A0A8X7U5J3_BRACI</name>
<evidence type="ECO:0000256" key="1">
    <source>
        <dbReference type="SAM" id="MobiDB-lite"/>
    </source>
</evidence>
<protein>
    <recommendedName>
        <fullName evidence="4">No apical meristem-associated C-terminal domain-containing protein</fullName>
    </recommendedName>
</protein>
<dbReference type="AlphaFoldDB" id="A0A8X7U5J3"/>
<comment type="caution">
    <text evidence="2">The sequence shown here is derived from an EMBL/GenBank/DDBJ whole genome shotgun (WGS) entry which is preliminary data.</text>
</comment>
<sequence>MNDWACLSVALLDGDGSMYEYLSSNRKQRDMRKTHWTKEYNAIEWCDVATSKKDGNCKRRKCEDGSHTASSHAIGTETGEEDQVTKRPIGVKAAKARGKTTMVEEKDLDEFLSMWRIKKEDLAAKERLTKMRLLDSLIAKKELAEYEEELKKKFITELLSN</sequence>
<feature type="region of interest" description="Disordered" evidence="1">
    <location>
        <begin position="56"/>
        <end position="89"/>
    </location>
</feature>
<feature type="compositionally biased region" description="Basic and acidic residues" evidence="1">
    <location>
        <begin position="56"/>
        <end position="66"/>
    </location>
</feature>
<evidence type="ECO:0000313" key="2">
    <source>
        <dbReference type="EMBL" id="KAG2265111.1"/>
    </source>
</evidence>
<evidence type="ECO:0000313" key="3">
    <source>
        <dbReference type="Proteomes" id="UP000886595"/>
    </source>
</evidence>
<dbReference type="EMBL" id="JAAMPC010000014">
    <property type="protein sequence ID" value="KAG2265111.1"/>
    <property type="molecule type" value="Genomic_DNA"/>
</dbReference>
<proteinExistence type="predicted"/>
<keyword evidence="3" id="KW-1185">Reference proteome</keyword>
<gene>
    <name evidence="2" type="ORF">Bca52824_072190</name>
</gene>
<evidence type="ECO:0008006" key="4">
    <source>
        <dbReference type="Google" id="ProtNLM"/>
    </source>
</evidence>
<dbReference type="Proteomes" id="UP000886595">
    <property type="component" value="Unassembled WGS sequence"/>
</dbReference>
<accession>A0A8X7U5J3</accession>
<dbReference type="OrthoDB" id="1105806at2759"/>
<reference evidence="2 3" key="1">
    <citation type="submission" date="2020-02" db="EMBL/GenBank/DDBJ databases">
        <authorList>
            <person name="Ma Q."/>
            <person name="Huang Y."/>
            <person name="Song X."/>
            <person name="Pei D."/>
        </authorList>
    </citation>
    <scope>NUCLEOTIDE SEQUENCE [LARGE SCALE GENOMIC DNA]</scope>
    <source>
        <strain evidence="2">Sxm20200214</strain>
        <tissue evidence="2">Leaf</tissue>
    </source>
</reference>